<evidence type="ECO:0000256" key="1">
    <source>
        <dbReference type="SAM" id="MobiDB-lite"/>
    </source>
</evidence>
<dbReference type="EMBL" id="JBBKTX010000009">
    <property type="protein sequence ID" value="MFK4752561.1"/>
    <property type="molecule type" value="Genomic_DNA"/>
</dbReference>
<evidence type="ECO:0000313" key="4">
    <source>
        <dbReference type="EMBL" id="MFK4752561.1"/>
    </source>
</evidence>
<proteinExistence type="predicted"/>
<dbReference type="InterPro" id="IPR018639">
    <property type="entry name" value="DUF2062"/>
</dbReference>
<gene>
    <name evidence="4" type="ORF">WG929_09105</name>
</gene>
<feature type="transmembrane region" description="Helical" evidence="2">
    <location>
        <begin position="45"/>
        <end position="71"/>
    </location>
</feature>
<evidence type="ECO:0000259" key="3">
    <source>
        <dbReference type="Pfam" id="PF09835"/>
    </source>
</evidence>
<dbReference type="PANTHER" id="PTHR40547">
    <property type="entry name" value="SLL0298 PROTEIN"/>
    <property type="match status" value="1"/>
</dbReference>
<accession>A0ABW8NHW9</accession>
<name>A0ABW8NHW9_9GAMM</name>
<evidence type="ECO:0000313" key="5">
    <source>
        <dbReference type="Proteomes" id="UP001620597"/>
    </source>
</evidence>
<feature type="transmembrane region" description="Helical" evidence="2">
    <location>
        <begin position="132"/>
        <end position="151"/>
    </location>
</feature>
<feature type="domain" description="DUF2062" evidence="3">
    <location>
        <begin position="23"/>
        <end position="164"/>
    </location>
</feature>
<keyword evidence="2" id="KW-0472">Membrane</keyword>
<dbReference type="Pfam" id="PF09835">
    <property type="entry name" value="DUF2062"/>
    <property type="match status" value="1"/>
</dbReference>
<comment type="caution">
    <text evidence="4">The sequence shown here is derived from an EMBL/GenBank/DDBJ whole genome shotgun (WGS) entry which is preliminary data.</text>
</comment>
<feature type="region of interest" description="Disordered" evidence="1">
    <location>
        <begin position="176"/>
        <end position="207"/>
    </location>
</feature>
<dbReference type="Proteomes" id="UP001620597">
    <property type="component" value="Unassembled WGS sequence"/>
</dbReference>
<keyword evidence="2" id="KW-1133">Transmembrane helix</keyword>
<protein>
    <submittedName>
        <fullName evidence="4">DUF2062 domain-containing protein</fullName>
    </submittedName>
</protein>
<reference evidence="4 5" key="1">
    <citation type="submission" date="2024-03" db="EMBL/GenBank/DDBJ databases">
        <title>High-quality draft genome sequence of Oceanobacter sp. wDCs-4.</title>
        <authorList>
            <person name="Dong C."/>
        </authorList>
    </citation>
    <scope>NUCLEOTIDE SEQUENCE [LARGE SCALE GENOMIC DNA]</scope>
    <source>
        <strain evidence="5">wDCs-4</strain>
    </source>
</reference>
<organism evidence="4 5">
    <name type="scientific">Oceanobacter antarcticus</name>
    <dbReference type="NCBI Taxonomy" id="3133425"/>
    <lineage>
        <taxon>Bacteria</taxon>
        <taxon>Pseudomonadati</taxon>
        <taxon>Pseudomonadota</taxon>
        <taxon>Gammaproteobacteria</taxon>
        <taxon>Oceanospirillales</taxon>
        <taxon>Oceanospirillaceae</taxon>
        <taxon>Oceanobacter</taxon>
    </lineage>
</organism>
<keyword evidence="2" id="KW-0812">Transmembrane</keyword>
<evidence type="ECO:0000256" key="2">
    <source>
        <dbReference type="SAM" id="Phobius"/>
    </source>
</evidence>
<keyword evidence="5" id="KW-1185">Reference proteome</keyword>
<dbReference type="PANTHER" id="PTHR40547:SF1">
    <property type="entry name" value="SLL0298 PROTEIN"/>
    <property type="match status" value="1"/>
</dbReference>
<dbReference type="RefSeq" id="WP_416205782.1">
    <property type="nucleotide sequence ID" value="NZ_JBBKTX010000009.1"/>
</dbReference>
<feature type="compositionally biased region" description="Polar residues" evidence="1">
    <location>
        <begin position="187"/>
        <end position="198"/>
    </location>
</feature>
<sequence length="207" mass="23351">MPKKFFKRIFPTPEQVQANKSLQFLSPLFAKTNLWHLNRRSVARAFLVGLFAAFLPLPFQMGIAALIAFYANANVPISVGLVWISNPVTIPPLFYATYLLGTWMLSTPTREFHIELSLNWALTELAQVWEPLLVGSLTTGIVLGVIGYFIVDWSWRKHVWDNWKKRAARVPKAVKEAVTGHHDTATPPASNTHNSVTDTNEEIDNKP</sequence>